<dbReference type="Proteomes" id="UP001231649">
    <property type="component" value="Chromosome 2"/>
</dbReference>
<proteinExistence type="predicted"/>
<sequence length="590" mass="65614">MILLLCICSVLVAFASGEQSPIVNITQGTVIGSVATDGNYFEFYGIPYAGSTSGENRFKAPPAAPTFATPFEANIKNIKCVRPLGVGFEGVEDCLVANIFTPTLDNTAQLPVMVWIKGKEFDRVNVPELSFRNFVEKKVIIVSLNYRESIFGFLCLGTETAPGNAGLKDIIAGLKWIKANIAQFGGNPEDITLFGHGSGAAAVDLVTMSPMATGLVQKAIAQSGSAFAPWAVTRDNLKPAILVAETLGHQVISTRQLSDIFTKEHVSTLMDTINILELTDNSLVFAPCVERPELKTVEPFLTKTPFQILRHREFLPIPIIFGFVDNEGTIRAKEALESNWIEKMEISFADFIQSDLKFETDTEKLAMVQRLRDFYFDEDQIDILNFIEYHGDTMILISTIREASFRMLYSQTPVYVYQFSYSGKLGEPFKGPIPVESAAHSEELAYLFSNTSVEGTSKRDYRIRDLLVERWTNFAKTGNPTSAISQVTWWPCTVNTMNSLRFLNNTEISEDETLEIIVVNPYREKSNFWAYVYGFHFLDAESNWVISPEDEITTTESSTEAGDPNSASNAVANTFLTSTLFALLSHFHSS</sequence>
<gene>
    <name evidence="1" type="ORF">PYW08_007226</name>
</gene>
<accession>A0ACC2R9U6</accession>
<name>A0ACC2R9U6_9NEOP</name>
<evidence type="ECO:0000313" key="2">
    <source>
        <dbReference type="Proteomes" id="UP001231649"/>
    </source>
</evidence>
<protein>
    <submittedName>
        <fullName evidence="1">Uncharacterized protein</fullName>
    </submittedName>
</protein>
<organism evidence="1 2">
    <name type="scientific">Mythimna loreyi</name>
    <dbReference type="NCBI Taxonomy" id="667449"/>
    <lineage>
        <taxon>Eukaryota</taxon>
        <taxon>Metazoa</taxon>
        <taxon>Ecdysozoa</taxon>
        <taxon>Arthropoda</taxon>
        <taxon>Hexapoda</taxon>
        <taxon>Insecta</taxon>
        <taxon>Pterygota</taxon>
        <taxon>Neoptera</taxon>
        <taxon>Endopterygota</taxon>
        <taxon>Lepidoptera</taxon>
        <taxon>Glossata</taxon>
        <taxon>Ditrysia</taxon>
        <taxon>Noctuoidea</taxon>
        <taxon>Noctuidae</taxon>
        <taxon>Noctuinae</taxon>
        <taxon>Hadenini</taxon>
        <taxon>Mythimna</taxon>
    </lineage>
</organism>
<dbReference type="EMBL" id="CM056778">
    <property type="protein sequence ID" value="KAJ8736570.1"/>
    <property type="molecule type" value="Genomic_DNA"/>
</dbReference>
<keyword evidence="2" id="KW-1185">Reference proteome</keyword>
<reference evidence="1" key="1">
    <citation type="submission" date="2023-03" db="EMBL/GenBank/DDBJ databases">
        <title>Chromosome-level genomes of two armyworms, Mythimna separata and Mythimna loreyi, provide insights into the biosynthesis and reception of sex pheromones.</title>
        <authorList>
            <person name="Zhao H."/>
        </authorList>
    </citation>
    <scope>NUCLEOTIDE SEQUENCE</scope>
    <source>
        <strain evidence="1">BeijingLab</strain>
    </source>
</reference>
<evidence type="ECO:0000313" key="1">
    <source>
        <dbReference type="EMBL" id="KAJ8736570.1"/>
    </source>
</evidence>
<comment type="caution">
    <text evidence="1">The sequence shown here is derived from an EMBL/GenBank/DDBJ whole genome shotgun (WGS) entry which is preliminary data.</text>
</comment>